<keyword evidence="3" id="KW-0378">Hydrolase</keyword>
<proteinExistence type="inferred from homology"/>
<evidence type="ECO:0000256" key="5">
    <source>
        <dbReference type="SAM" id="SignalP"/>
    </source>
</evidence>
<dbReference type="Gene3D" id="2.60.40.1110">
    <property type="match status" value="1"/>
</dbReference>
<evidence type="ECO:0000256" key="4">
    <source>
        <dbReference type="ARBA" id="ARBA00023295"/>
    </source>
</evidence>
<dbReference type="PROSITE" id="PS51166">
    <property type="entry name" value="CBM20"/>
    <property type="match status" value="1"/>
</dbReference>
<dbReference type="SUPFAM" id="SSF49452">
    <property type="entry name" value="Starch-binding domain-like"/>
    <property type="match status" value="1"/>
</dbReference>
<keyword evidence="8" id="KW-1185">Reference proteome</keyword>
<sequence length="608" mass="66419">MKKVLFALLLISSVFAFFGLNAKAAGTGNLVVHFQAWDEASYDNLGSHAWGSTAAGKLASGTDDFGVYFEFNDLEIDTEIGFIAVTWIGTEGPNWDKKLTGDVMIGDDVVQEGKTTHVFVFQGANGAQYLVADPDNHSVIVVYYDAAGTYEENLGIHHWGWTVAGPEWASPAEVFNTVGKSPSDMEVKGFALASEDITGAGFLIYAGGDDSKKTGDIKNDTGFFQTHTDGAYDILYVVSAGDGHTSNSNVYTDPALFAEDAFSFGLVPFSNADKSGTFAVDPTTIFVKTSSPVASPYPLAADKDAARAEIENWFTVREITGVDTYGDPLAIERVDFATTNTTLNQFVIILENAMDNTKEYEIFFDMNYPEEPLDVAKDVTVTINVTVPANTPAEAVISLAGSIPGSGWNPESEDFVATQVGDTLVYSITFDVEVIDAYTTYEYKWTRGSWATEEFVASNRPLVIPNNVDSIVFDDVIQAWADIDAPENKYDAPVRTAMVNLKASMVLDLDTEAPEITFISPTGIVGKDPAERIIEVTWGQPFNQLLFPRYRANDDRDGDLTPFIFVPKGQSSVLDTRTEGDYTIMLRVVDKWGNVAEETFIFRVVKSN</sequence>
<comment type="caution">
    <text evidence="7">The sequence shown here is derived from an EMBL/GenBank/DDBJ whole genome shotgun (WGS) entry which is preliminary data.</text>
</comment>
<reference evidence="7" key="1">
    <citation type="submission" date="2023-05" db="EMBL/GenBank/DDBJ databases">
        <title>Mariniplasma microaerophilum sp. nov., a novel anaerobic mollicute isolated from terrestrial mud volcano, Taman Peninsula, Russia.</title>
        <authorList>
            <person name="Khomyakova M.A."/>
            <person name="Merkel A.Y."/>
            <person name="Slobodkin A.I."/>
        </authorList>
    </citation>
    <scope>NUCLEOTIDE SEQUENCE</scope>
    <source>
        <strain evidence="7">M4Ah</strain>
    </source>
</reference>
<accession>A0AAW6UCK4</accession>
<protein>
    <recommendedName>
        <fullName evidence="6">CBM20 domain-containing protein</fullName>
    </recommendedName>
</protein>
<dbReference type="Gene3D" id="2.60.40.10">
    <property type="entry name" value="Immunoglobulins"/>
    <property type="match status" value="2"/>
</dbReference>
<dbReference type="AlphaFoldDB" id="A0AAW6UCK4"/>
<dbReference type="GO" id="GO:0016798">
    <property type="term" value="F:hydrolase activity, acting on glycosyl bonds"/>
    <property type="evidence" value="ECO:0007669"/>
    <property type="project" value="UniProtKB-KW"/>
</dbReference>
<dbReference type="GO" id="GO:0005975">
    <property type="term" value="P:carbohydrate metabolic process"/>
    <property type="evidence" value="ECO:0007669"/>
    <property type="project" value="InterPro"/>
</dbReference>
<evidence type="ECO:0000259" key="6">
    <source>
        <dbReference type="PROSITE" id="PS51166"/>
    </source>
</evidence>
<evidence type="ECO:0000313" key="8">
    <source>
        <dbReference type="Proteomes" id="UP001431532"/>
    </source>
</evidence>
<dbReference type="InterPro" id="IPR013783">
    <property type="entry name" value="Ig-like_fold"/>
</dbReference>
<feature type="signal peptide" evidence="5">
    <location>
        <begin position="1"/>
        <end position="24"/>
    </location>
</feature>
<evidence type="ECO:0000313" key="7">
    <source>
        <dbReference type="EMBL" id="MDI6453226.1"/>
    </source>
</evidence>
<name>A0AAW6UCK4_9MOLU</name>
<dbReference type="GO" id="GO:2001070">
    <property type="term" value="F:starch binding"/>
    <property type="evidence" value="ECO:0007669"/>
    <property type="project" value="InterPro"/>
</dbReference>
<feature type="chain" id="PRO_5043778779" description="CBM20 domain-containing protein" evidence="5">
    <location>
        <begin position="25"/>
        <end position="608"/>
    </location>
</feature>
<evidence type="ECO:0000256" key="2">
    <source>
        <dbReference type="ARBA" id="ARBA00022729"/>
    </source>
</evidence>
<keyword evidence="2 5" id="KW-0732">Signal</keyword>
<gene>
    <name evidence="7" type="ORF">QJ521_06600</name>
</gene>
<comment type="similarity">
    <text evidence="1">Belongs to the glycosyl hydrolase 13 family.</text>
</comment>
<organism evidence="7 8">
    <name type="scientific">Peloplasma aerotolerans</name>
    <dbReference type="NCBI Taxonomy" id="3044389"/>
    <lineage>
        <taxon>Bacteria</taxon>
        <taxon>Bacillati</taxon>
        <taxon>Mycoplasmatota</taxon>
        <taxon>Mollicutes</taxon>
        <taxon>Acholeplasmatales</taxon>
        <taxon>Acholeplasmataceae</taxon>
        <taxon>Peloplasma</taxon>
    </lineage>
</organism>
<dbReference type="RefSeq" id="WP_282839656.1">
    <property type="nucleotide sequence ID" value="NZ_JASCXW010000021.1"/>
</dbReference>
<dbReference type="EMBL" id="JASCXW010000021">
    <property type="protein sequence ID" value="MDI6453226.1"/>
    <property type="molecule type" value="Genomic_DNA"/>
</dbReference>
<evidence type="ECO:0000256" key="1">
    <source>
        <dbReference type="ARBA" id="ARBA00008061"/>
    </source>
</evidence>
<dbReference type="InterPro" id="IPR005323">
    <property type="entry name" value="CBM41_pullulanase"/>
</dbReference>
<dbReference type="InterPro" id="IPR013784">
    <property type="entry name" value="Carb-bd-like_fold"/>
</dbReference>
<evidence type="ECO:0000256" key="3">
    <source>
        <dbReference type="ARBA" id="ARBA00022801"/>
    </source>
</evidence>
<dbReference type="Proteomes" id="UP001431532">
    <property type="component" value="Unassembled WGS sequence"/>
</dbReference>
<dbReference type="InterPro" id="IPR002044">
    <property type="entry name" value="CBM20"/>
</dbReference>
<keyword evidence="4" id="KW-0326">Glycosidase</keyword>
<feature type="domain" description="CBM20" evidence="6">
    <location>
        <begin position="373"/>
        <end position="482"/>
    </location>
</feature>
<dbReference type="Pfam" id="PF03714">
    <property type="entry name" value="PUD"/>
    <property type="match status" value="1"/>
</dbReference>